<dbReference type="Gene3D" id="2.60.40.10">
    <property type="entry name" value="Immunoglobulins"/>
    <property type="match status" value="1"/>
</dbReference>
<keyword evidence="8" id="KW-1185">Reference proteome</keyword>
<dbReference type="InterPro" id="IPR036179">
    <property type="entry name" value="Ig-like_dom_sf"/>
</dbReference>
<keyword evidence="4" id="KW-0067">ATP-binding</keyword>
<dbReference type="EMBL" id="KB200919">
    <property type="protein sequence ID" value="ESO99766.1"/>
    <property type="molecule type" value="Genomic_DNA"/>
</dbReference>
<dbReference type="InterPro" id="IPR003599">
    <property type="entry name" value="Ig_sub"/>
</dbReference>
<dbReference type="OrthoDB" id="504170at2759"/>
<evidence type="ECO:0000256" key="1">
    <source>
        <dbReference type="ARBA" id="ARBA00006692"/>
    </source>
</evidence>
<reference evidence="7 8" key="1">
    <citation type="journal article" date="2013" name="Nature">
        <title>Insights into bilaterian evolution from three spiralian genomes.</title>
        <authorList>
            <person name="Simakov O."/>
            <person name="Marletaz F."/>
            <person name="Cho S.J."/>
            <person name="Edsinger-Gonzales E."/>
            <person name="Havlak P."/>
            <person name="Hellsten U."/>
            <person name="Kuo D.H."/>
            <person name="Larsson T."/>
            <person name="Lv J."/>
            <person name="Arendt D."/>
            <person name="Savage R."/>
            <person name="Osoegawa K."/>
            <person name="de Jong P."/>
            <person name="Grimwood J."/>
            <person name="Chapman J.A."/>
            <person name="Shapiro H."/>
            <person name="Aerts A."/>
            <person name="Otillar R.P."/>
            <person name="Terry A.Y."/>
            <person name="Boore J.L."/>
            <person name="Grigoriev I.V."/>
            <person name="Lindberg D.R."/>
            <person name="Seaver E.C."/>
            <person name="Weisblat D.A."/>
            <person name="Putnam N.H."/>
            <person name="Rokhsar D.S."/>
        </authorList>
    </citation>
    <scope>NUCLEOTIDE SEQUENCE [LARGE SCALE GENOMIC DNA]</scope>
</reference>
<feature type="non-terminal residue" evidence="7">
    <location>
        <position position="1"/>
    </location>
</feature>
<dbReference type="CTD" id="20234446"/>
<dbReference type="PANTHER" id="PTHR47633">
    <property type="entry name" value="IMMUNOGLOBULIN"/>
    <property type="match status" value="1"/>
</dbReference>
<dbReference type="AlphaFoldDB" id="V4B0P2"/>
<name>V4B0P2_LOTGI</name>
<sequence>EEKPKQEAPKFIVSLETVEIKEGEKAKFYCKATGVPKPELIWYKNDKIISEDDKHFTIEFGEDTDSTLIIVDVHPQDDGTYSCEAKNPVGTDKCKAELFVEGNYHLLCPIS</sequence>
<dbReference type="GeneID" id="20234446"/>
<proteinExistence type="inferred from homology"/>
<evidence type="ECO:0000256" key="2">
    <source>
        <dbReference type="ARBA" id="ARBA00022737"/>
    </source>
</evidence>
<dbReference type="FunFam" id="2.60.40.10:FF:000145">
    <property type="entry name" value="Myosin light chain kinase, smooth muscle"/>
    <property type="match status" value="1"/>
</dbReference>
<keyword evidence="2" id="KW-0677">Repeat</keyword>
<dbReference type="RefSeq" id="XP_009049554.1">
    <property type="nucleotide sequence ID" value="XM_009051306.1"/>
</dbReference>
<dbReference type="OMA" id="CKCILAV"/>
<evidence type="ECO:0000256" key="4">
    <source>
        <dbReference type="ARBA" id="ARBA00022840"/>
    </source>
</evidence>
<evidence type="ECO:0000259" key="6">
    <source>
        <dbReference type="PROSITE" id="PS50835"/>
    </source>
</evidence>
<dbReference type="HOGENOM" id="CLU_145026_1_1_1"/>
<comment type="similarity">
    <text evidence="1">Belongs to the protein kinase superfamily. CAMK Ser/Thr protein kinase family.</text>
</comment>
<dbReference type="SMART" id="SM00409">
    <property type="entry name" value="IG"/>
    <property type="match status" value="1"/>
</dbReference>
<evidence type="ECO:0000313" key="7">
    <source>
        <dbReference type="EMBL" id="ESO99766.1"/>
    </source>
</evidence>
<dbReference type="KEGG" id="lgi:LOTGIDRAFT_141510"/>
<accession>V4B0P2</accession>
<dbReference type="PROSITE" id="PS50835">
    <property type="entry name" value="IG_LIKE"/>
    <property type="match status" value="1"/>
</dbReference>
<dbReference type="Pfam" id="PF07679">
    <property type="entry name" value="I-set"/>
    <property type="match status" value="1"/>
</dbReference>
<dbReference type="InterPro" id="IPR003598">
    <property type="entry name" value="Ig_sub2"/>
</dbReference>
<evidence type="ECO:0000313" key="8">
    <source>
        <dbReference type="Proteomes" id="UP000030746"/>
    </source>
</evidence>
<dbReference type="InterPro" id="IPR007110">
    <property type="entry name" value="Ig-like_dom"/>
</dbReference>
<evidence type="ECO:0000256" key="5">
    <source>
        <dbReference type="ARBA" id="ARBA00023319"/>
    </source>
</evidence>
<protein>
    <recommendedName>
        <fullName evidence="6">Ig-like domain-containing protein</fullName>
    </recommendedName>
</protein>
<dbReference type="SUPFAM" id="SSF48726">
    <property type="entry name" value="Immunoglobulin"/>
    <property type="match status" value="1"/>
</dbReference>
<dbReference type="Proteomes" id="UP000030746">
    <property type="component" value="Unassembled WGS sequence"/>
</dbReference>
<gene>
    <name evidence="7" type="ORF">LOTGIDRAFT_141510</name>
</gene>
<keyword evidence="3" id="KW-0547">Nucleotide-binding</keyword>
<dbReference type="GO" id="GO:0005524">
    <property type="term" value="F:ATP binding"/>
    <property type="evidence" value="ECO:0007669"/>
    <property type="project" value="UniProtKB-KW"/>
</dbReference>
<dbReference type="SMART" id="SM00408">
    <property type="entry name" value="IGc2"/>
    <property type="match status" value="1"/>
</dbReference>
<dbReference type="InterPro" id="IPR013783">
    <property type="entry name" value="Ig-like_fold"/>
</dbReference>
<organism evidence="7 8">
    <name type="scientific">Lottia gigantea</name>
    <name type="common">Giant owl limpet</name>
    <dbReference type="NCBI Taxonomy" id="225164"/>
    <lineage>
        <taxon>Eukaryota</taxon>
        <taxon>Metazoa</taxon>
        <taxon>Spiralia</taxon>
        <taxon>Lophotrochozoa</taxon>
        <taxon>Mollusca</taxon>
        <taxon>Gastropoda</taxon>
        <taxon>Patellogastropoda</taxon>
        <taxon>Lottioidea</taxon>
        <taxon>Lottiidae</taxon>
        <taxon>Lottia</taxon>
    </lineage>
</organism>
<keyword evidence="5" id="KW-0393">Immunoglobulin domain</keyword>
<evidence type="ECO:0000256" key="3">
    <source>
        <dbReference type="ARBA" id="ARBA00022741"/>
    </source>
</evidence>
<dbReference type="InterPro" id="IPR013098">
    <property type="entry name" value="Ig_I-set"/>
</dbReference>
<feature type="domain" description="Ig-like" evidence="6">
    <location>
        <begin position="9"/>
        <end position="101"/>
    </location>
</feature>